<dbReference type="EMBL" id="BAAAKJ010000021">
    <property type="protein sequence ID" value="GAA1383908.1"/>
    <property type="molecule type" value="Genomic_DNA"/>
</dbReference>
<gene>
    <name evidence="2" type="ORF">GCM10009639_04770</name>
</gene>
<evidence type="ECO:0000313" key="3">
    <source>
        <dbReference type="Proteomes" id="UP001499863"/>
    </source>
</evidence>
<dbReference type="InterPro" id="IPR017517">
    <property type="entry name" value="Maleyloyr_isom"/>
</dbReference>
<dbReference type="NCBIfam" id="TIGR03083">
    <property type="entry name" value="maleylpyruvate isomerase family mycothiol-dependent enzyme"/>
    <property type="match status" value="1"/>
</dbReference>
<comment type="caution">
    <text evidence="2">The sequence shown here is derived from an EMBL/GenBank/DDBJ whole genome shotgun (WGS) entry which is preliminary data.</text>
</comment>
<accession>A0ABN1XKC8</accession>
<sequence length="244" mass="25701">MTDPQSAAERAAHHLALVEEATLHLLHTVAELKPDAVAEPSALPGWSRGHVLAHLARNADSLVNLLDGARTGTDIPQYTSEEARDQGIEEGAPRPVDVQLADLRATGERFAAAAARLPAEAWAAEVRHRSGAVFPASDIPGRRLAEVEYHHVDLDAGYTPAHWPAEFASAEFRRLAGKLAGADLPAVELLAEDTAERAVIGTGAPALTVEGPVRALLAWLSGRAGGDGLRRTPDTALPPLPPLG</sequence>
<dbReference type="RefSeq" id="WP_344324839.1">
    <property type="nucleotide sequence ID" value="NZ_BAAAKJ010000021.1"/>
</dbReference>
<dbReference type="SUPFAM" id="SSF55718">
    <property type="entry name" value="SCP-like"/>
    <property type="match status" value="1"/>
</dbReference>
<dbReference type="GO" id="GO:0016853">
    <property type="term" value="F:isomerase activity"/>
    <property type="evidence" value="ECO:0007669"/>
    <property type="project" value="UniProtKB-KW"/>
</dbReference>
<dbReference type="InterPro" id="IPR036527">
    <property type="entry name" value="SCP2_sterol-bd_dom_sf"/>
</dbReference>
<proteinExistence type="predicted"/>
<dbReference type="Pfam" id="PF11716">
    <property type="entry name" value="MDMPI_N"/>
    <property type="match status" value="1"/>
</dbReference>
<reference evidence="2 3" key="1">
    <citation type="journal article" date="2019" name="Int. J. Syst. Evol. Microbiol.">
        <title>The Global Catalogue of Microorganisms (GCM) 10K type strain sequencing project: providing services to taxonomists for standard genome sequencing and annotation.</title>
        <authorList>
            <consortium name="The Broad Institute Genomics Platform"/>
            <consortium name="The Broad Institute Genome Sequencing Center for Infectious Disease"/>
            <person name="Wu L."/>
            <person name="Ma J."/>
        </authorList>
    </citation>
    <scope>NUCLEOTIDE SEQUENCE [LARGE SCALE GENOMIC DNA]</scope>
    <source>
        <strain evidence="2 3">JCM 12393</strain>
    </source>
</reference>
<protein>
    <submittedName>
        <fullName evidence="2">Maleylpyruvate isomerase family mycothiol-dependent enzyme</fullName>
    </submittedName>
</protein>
<evidence type="ECO:0000313" key="2">
    <source>
        <dbReference type="EMBL" id="GAA1383908.1"/>
    </source>
</evidence>
<dbReference type="InterPro" id="IPR024344">
    <property type="entry name" value="MDMPI_metal-binding"/>
</dbReference>
<evidence type="ECO:0000259" key="1">
    <source>
        <dbReference type="Pfam" id="PF11716"/>
    </source>
</evidence>
<dbReference type="Gene3D" id="1.20.120.450">
    <property type="entry name" value="dinb family like domain"/>
    <property type="match status" value="1"/>
</dbReference>
<feature type="domain" description="Mycothiol-dependent maleylpyruvate isomerase metal-binding" evidence="1">
    <location>
        <begin position="21"/>
        <end position="154"/>
    </location>
</feature>
<name>A0ABN1XKC8_9ACTN</name>
<keyword evidence="2" id="KW-0413">Isomerase</keyword>
<keyword evidence="3" id="KW-1185">Reference proteome</keyword>
<dbReference type="Proteomes" id="UP001499863">
    <property type="component" value="Unassembled WGS sequence"/>
</dbReference>
<organism evidence="2 3">
    <name type="scientific">Kitasatospora putterlickiae</name>
    <dbReference type="NCBI Taxonomy" id="221725"/>
    <lineage>
        <taxon>Bacteria</taxon>
        <taxon>Bacillati</taxon>
        <taxon>Actinomycetota</taxon>
        <taxon>Actinomycetes</taxon>
        <taxon>Kitasatosporales</taxon>
        <taxon>Streptomycetaceae</taxon>
        <taxon>Kitasatospora</taxon>
    </lineage>
</organism>
<dbReference type="InterPro" id="IPR034660">
    <property type="entry name" value="DinB/YfiT-like"/>
</dbReference>
<dbReference type="SUPFAM" id="SSF109854">
    <property type="entry name" value="DinB/YfiT-like putative metalloenzymes"/>
    <property type="match status" value="1"/>
</dbReference>